<accession>A0A182N6F5</accession>
<evidence type="ECO:0000256" key="1">
    <source>
        <dbReference type="SAM" id="Phobius"/>
    </source>
</evidence>
<dbReference type="InterPro" id="IPR010512">
    <property type="entry name" value="DUF1091"/>
</dbReference>
<name>A0A182N6F5_9DIPT</name>
<keyword evidence="3" id="KW-1185">Reference proteome</keyword>
<evidence type="ECO:0000313" key="2">
    <source>
        <dbReference type="EnsemblMetazoa" id="ADIR003227-PA"/>
    </source>
</evidence>
<reference evidence="3" key="1">
    <citation type="submission" date="2013-03" db="EMBL/GenBank/DDBJ databases">
        <title>The Genome Sequence of Anopheles dirus WRAIR2.</title>
        <authorList>
            <consortium name="The Broad Institute Genomics Platform"/>
            <person name="Neafsey D.E."/>
            <person name="Walton C."/>
            <person name="Walker B."/>
            <person name="Young S.K."/>
            <person name="Zeng Q."/>
            <person name="Gargeya S."/>
            <person name="Fitzgerald M."/>
            <person name="Haas B."/>
            <person name="Abouelleil A."/>
            <person name="Allen A.W."/>
            <person name="Alvarado L."/>
            <person name="Arachchi H.M."/>
            <person name="Berlin A.M."/>
            <person name="Chapman S.B."/>
            <person name="Gainer-Dewar J."/>
            <person name="Goldberg J."/>
            <person name="Griggs A."/>
            <person name="Gujja S."/>
            <person name="Hansen M."/>
            <person name="Howarth C."/>
            <person name="Imamovic A."/>
            <person name="Ireland A."/>
            <person name="Larimer J."/>
            <person name="McCowan C."/>
            <person name="Murphy C."/>
            <person name="Pearson M."/>
            <person name="Poon T.W."/>
            <person name="Priest M."/>
            <person name="Roberts A."/>
            <person name="Saif S."/>
            <person name="Shea T."/>
            <person name="Sisk P."/>
            <person name="Sykes S."/>
            <person name="Wortman J."/>
            <person name="Nusbaum C."/>
            <person name="Birren B."/>
        </authorList>
    </citation>
    <scope>NUCLEOTIDE SEQUENCE [LARGE SCALE GENOMIC DNA]</scope>
    <source>
        <strain evidence="3">WRAIR2</strain>
    </source>
</reference>
<organism evidence="2 3">
    <name type="scientific">Anopheles dirus</name>
    <dbReference type="NCBI Taxonomy" id="7168"/>
    <lineage>
        <taxon>Eukaryota</taxon>
        <taxon>Metazoa</taxon>
        <taxon>Ecdysozoa</taxon>
        <taxon>Arthropoda</taxon>
        <taxon>Hexapoda</taxon>
        <taxon>Insecta</taxon>
        <taxon>Pterygota</taxon>
        <taxon>Neoptera</taxon>
        <taxon>Endopterygota</taxon>
        <taxon>Diptera</taxon>
        <taxon>Nematocera</taxon>
        <taxon>Culicoidea</taxon>
        <taxon>Culicidae</taxon>
        <taxon>Anophelinae</taxon>
        <taxon>Anopheles</taxon>
    </lineage>
</organism>
<sequence>MANNVAGQLLVYALLLFFMLVVVFLSYALILHTEQTQMWSTIKDRGATRVMPNGTTNYWYYIIIFVNESKSFTIRATRFICAETPYEVSELLQCKTILRRNKPTFFNFSLHIPMVLHKVYFEVQMYYKLNEYVKFPSDLHLEICSYFRHPSKDIFSRHVLSVMFETTPQLMYYCPHGNTTYNLVFWMEERFFPKSMPAGDFRLDVWFRTTDNKTLFAPFTVRVTKFVCTDTPYELSELLHCKTTLRRNKPTLFNFSVHIPMVLNTIFLELRTFYRFNDFQQFPIDLNTEICSYFRNPSEDVFARHVMSINLETVPHFVHYCPHGLLYCKTVLRRNKPTFFNISVHVPMVLNTVFFEVRTFYKLNYYQKFPIDLHGEICTYFRNPSEDVFSRHVMSIMLETIPHIIHQCPHGNKTYTAVYWLEDKFFPKSMPAGDFRQDVWFRSAVNKTLFAYQVHFSVRRQGIWRPFTVRVTKFLCAEAPYDVSELLHCKTTLRRNKPTLFNFSLYIPRVLNTIYFELRTYYRFTNYQQFPIDLNSEICSYFRNPSEDIFSRHVMSIILETMPQVAHHCPHGNRTYNLVFWLEERFFPKSVPAGDFRIDVWFRTIDNKTIFAYQAYFSVRRQGSFSVRVTKFICTETPYELTNLLLCKTVLRRNQPTMLHITLHVPMVLNEMYIKLNTYYRYSEFRSFPVTLYTEICSYFRNPSDDPLSRQAMSLALETIPQYMHYCPHGNATYIMDFWLEDKFFPKSMPAGDFRMDVWFLAAGNKTLFAYQAFFSVRRRGILKSLIECNESKEFSLRVLRYVCTEAPYERSVINYCRTQLRRNKPTLFNLSVDVPEVLNEVYIHMKTYYRYRTFQIFPIDVVVEVCSFLRNPTKDVISRHVLSVLIELMPEYAHYCPHGNTTYIVLFWLEERFLPKSMPAGDYRLDAWFRTMDNVTLFAYQAFFSIRRKGVVRSMIDW</sequence>
<keyword evidence="1" id="KW-1133">Transmembrane helix</keyword>
<dbReference type="VEuPathDB" id="VectorBase:ADIR003227"/>
<dbReference type="PANTHER" id="PTHR20898">
    <property type="entry name" value="DAEDALUS ON 3-RELATED-RELATED"/>
    <property type="match status" value="1"/>
</dbReference>
<dbReference type="AlphaFoldDB" id="A0A182N6F5"/>
<keyword evidence="1" id="KW-0812">Transmembrane</keyword>
<keyword evidence="1" id="KW-0472">Membrane</keyword>
<proteinExistence type="predicted"/>
<dbReference type="EnsemblMetazoa" id="ADIR003227-RA">
    <property type="protein sequence ID" value="ADIR003227-PA"/>
    <property type="gene ID" value="ADIR003227"/>
</dbReference>
<dbReference type="Proteomes" id="UP000075884">
    <property type="component" value="Unassembled WGS sequence"/>
</dbReference>
<evidence type="ECO:0000313" key="3">
    <source>
        <dbReference type="Proteomes" id="UP000075884"/>
    </source>
</evidence>
<feature type="transmembrane region" description="Helical" evidence="1">
    <location>
        <begin position="9"/>
        <end position="30"/>
    </location>
</feature>
<dbReference type="Pfam" id="PF06477">
    <property type="entry name" value="DUF1091"/>
    <property type="match status" value="4"/>
</dbReference>
<protein>
    <submittedName>
        <fullName evidence="2">Uncharacterized protein</fullName>
    </submittedName>
</protein>
<dbReference type="PANTHER" id="PTHR20898:SF0">
    <property type="entry name" value="DAEDALUS ON 3-RELATED"/>
    <property type="match status" value="1"/>
</dbReference>
<reference evidence="2" key="2">
    <citation type="submission" date="2020-05" db="UniProtKB">
        <authorList>
            <consortium name="EnsemblMetazoa"/>
        </authorList>
    </citation>
    <scope>IDENTIFICATION</scope>
    <source>
        <strain evidence="2">WRAIR2</strain>
    </source>
</reference>